<keyword evidence="7" id="KW-1185">Reference proteome</keyword>
<dbReference type="Proteomes" id="UP001219037">
    <property type="component" value="Chromosome"/>
</dbReference>
<dbReference type="InterPro" id="IPR014710">
    <property type="entry name" value="RmlC-like_jellyroll"/>
</dbReference>
<dbReference type="PANTHER" id="PTHR13903">
    <property type="entry name" value="PIRIN-RELATED"/>
    <property type="match status" value="1"/>
</dbReference>
<comment type="similarity">
    <text evidence="1 2">Belongs to the pirin family.</text>
</comment>
<sequence length="376" mass="40517">MTNLEKNPEETICENGPRFTEGLTPGVRRESADDAAGNSVVEVLEPRDVPLGGPRAMTVRRTLPQRARSLVGAWCFLDFFGPDDVAESGGMQVARHPHTGLATVSWLFEGRVDHIDSAGNWATVRPGEVNLMNAGRGITHSEHSTDDTTVLHGVQLWYAFPDAHRFTDPSLAHHRPTPIRGDGFEAKVFLGSLLGYTSPVPTYLPLTGAEIRLEPGAELVVEVPAEHEHGVLAVSAALQLNGVTVEKDHLGVVDDGATRLTITAGDEPTLAVLIGGEPLGEQIVMWWNFIGRSHEEILTFRAAYQQEMGFEAPAEGSPIPAGHPRGAAIAGPDLDALIGMQYDDGRSFPQFGEFPPGRPAPLPAPEPPNTRMRPRG</sequence>
<evidence type="ECO:0000256" key="3">
    <source>
        <dbReference type="SAM" id="MobiDB-lite"/>
    </source>
</evidence>
<evidence type="ECO:0000313" key="6">
    <source>
        <dbReference type="EMBL" id="WFP17178.1"/>
    </source>
</evidence>
<dbReference type="SUPFAM" id="SSF51182">
    <property type="entry name" value="RmlC-like cupins"/>
    <property type="match status" value="1"/>
</dbReference>
<feature type="region of interest" description="Disordered" evidence="3">
    <location>
        <begin position="1"/>
        <end position="25"/>
    </location>
</feature>
<name>A0ABY8H971_9MICC</name>
<evidence type="ECO:0000259" key="5">
    <source>
        <dbReference type="Pfam" id="PF05726"/>
    </source>
</evidence>
<dbReference type="PANTHER" id="PTHR13903:SF8">
    <property type="entry name" value="PIRIN"/>
    <property type="match status" value="1"/>
</dbReference>
<dbReference type="RefSeq" id="WP_278158510.1">
    <property type="nucleotide sequence ID" value="NZ_CP121252.1"/>
</dbReference>
<dbReference type="InterPro" id="IPR008778">
    <property type="entry name" value="Pirin_C_dom"/>
</dbReference>
<feature type="domain" description="Pirin N-terminal" evidence="4">
    <location>
        <begin position="58"/>
        <end position="157"/>
    </location>
</feature>
<evidence type="ECO:0000256" key="1">
    <source>
        <dbReference type="ARBA" id="ARBA00008416"/>
    </source>
</evidence>
<dbReference type="CDD" id="cd02247">
    <property type="entry name" value="cupin_pirin_C"/>
    <property type="match status" value="1"/>
</dbReference>
<dbReference type="Pfam" id="PF05726">
    <property type="entry name" value="Pirin_C"/>
    <property type="match status" value="1"/>
</dbReference>
<dbReference type="Gene3D" id="2.60.120.10">
    <property type="entry name" value="Jelly Rolls"/>
    <property type="match status" value="2"/>
</dbReference>
<dbReference type="InterPro" id="IPR012093">
    <property type="entry name" value="Pirin"/>
</dbReference>
<accession>A0ABY8H971</accession>
<evidence type="ECO:0000256" key="2">
    <source>
        <dbReference type="RuleBase" id="RU003457"/>
    </source>
</evidence>
<dbReference type="InterPro" id="IPR011051">
    <property type="entry name" value="RmlC_Cupin_sf"/>
</dbReference>
<evidence type="ECO:0000313" key="7">
    <source>
        <dbReference type="Proteomes" id="UP001219037"/>
    </source>
</evidence>
<feature type="compositionally biased region" description="Pro residues" evidence="3">
    <location>
        <begin position="356"/>
        <end position="368"/>
    </location>
</feature>
<evidence type="ECO:0000259" key="4">
    <source>
        <dbReference type="Pfam" id="PF02678"/>
    </source>
</evidence>
<gene>
    <name evidence="6" type="ORF">P8192_03365</name>
</gene>
<organism evidence="6 7">
    <name type="scientific">Citricoccus muralis</name>
    <dbReference type="NCBI Taxonomy" id="169134"/>
    <lineage>
        <taxon>Bacteria</taxon>
        <taxon>Bacillati</taxon>
        <taxon>Actinomycetota</taxon>
        <taxon>Actinomycetes</taxon>
        <taxon>Micrococcales</taxon>
        <taxon>Micrococcaceae</taxon>
        <taxon>Citricoccus</taxon>
    </lineage>
</organism>
<protein>
    <submittedName>
        <fullName evidence="6">Pirin family protein</fullName>
    </submittedName>
</protein>
<dbReference type="EMBL" id="CP121252">
    <property type="protein sequence ID" value="WFP17178.1"/>
    <property type="molecule type" value="Genomic_DNA"/>
</dbReference>
<feature type="region of interest" description="Disordered" evidence="3">
    <location>
        <begin position="343"/>
        <end position="376"/>
    </location>
</feature>
<dbReference type="InterPro" id="IPR003829">
    <property type="entry name" value="Pirin_N_dom"/>
</dbReference>
<feature type="domain" description="Pirin C-terminal" evidence="5">
    <location>
        <begin position="209"/>
        <end position="306"/>
    </location>
</feature>
<reference evidence="6 7" key="1">
    <citation type="submission" date="2023-04" db="EMBL/GenBank/DDBJ databases">
        <title>Funneling lignin-derived compounds into biodiesel using alkali-halophilic Citricoccus sp. P2.</title>
        <authorList>
            <person name="Luo C.-B."/>
        </authorList>
    </citation>
    <scope>NUCLEOTIDE SEQUENCE [LARGE SCALE GENOMIC DNA]</scope>
    <source>
        <strain evidence="6 7">P2</strain>
    </source>
</reference>
<dbReference type="Pfam" id="PF02678">
    <property type="entry name" value="Pirin"/>
    <property type="match status" value="1"/>
</dbReference>
<proteinExistence type="inferred from homology"/>